<evidence type="ECO:0000259" key="2">
    <source>
        <dbReference type="Pfam" id="PF04233"/>
    </source>
</evidence>
<reference evidence="3 4" key="1">
    <citation type="journal article" date="2021" name="Astrobiology">
        <title>Bacterial Cellulose Retains Robustness but Its Synthesis Declines After Exposure to a Mars-Like Environment Simulated Outside the International Space Station.</title>
        <authorList>
            <person name="Orlovska I."/>
            <person name="Podolich O."/>
            <person name="Kukharenko O."/>
            <person name="Zaets I."/>
            <person name="Reva O."/>
            <person name="Khirunenko L."/>
            <person name="Zmejkoski D."/>
            <person name="Rogalsky S."/>
            <person name="Barh D."/>
            <person name="Tiwari S."/>
            <person name="Kumavath R."/>
            <person name="Goes-Neto A."/>
            <person name="Azevedo V."/>
            <person name="Brenig B."/>
            <person name="Ghosh P."/>
            <person name="de Vera J.P."/>
            <person name="Kozyrovska N."/>
        </authorList>
    </citation>
    <scope>NUCLEOTIDE SEQUENCE [LARGE SCALE GENOMIC DNA]</scope>
    <source>
        <strain evidence="3 4">IMBG 311</strain>
    </source>
</reference>
<dbReference type="EMBL" id="JABLUU010000021">
    <property type="protein sequence ID" value="MBT0676605.1"/>
    <property type="molecule type" value="Genomic_DNA"/>
</dbReference>
<feature type="domain" description="Phage head morphogenesis" evidence="2">
    <location>
        <begin position="57"/>
        <end position="173"/>
    </location>
</feature>
<name>A0ABS5SQR9_9PROT</name>
<evidence type="ECO:0000313" key="4">
    <source>
        <dbReference type="Proteomes" id="UP001519538"/>
    </source>
</evidence>
<protein>
    <recommendedName>
        <fullName evidence="2">Phage head morphogenesis domain-containing protein</fullName>
    </recommendedName>
</protein>
<dbReference type="RefSeq" id="WP_214165747.1">
    <property type="nucleotide sequence ID" value="NZ_JABLUU010000021.1"/>
</dbReference>
<sequence>MADTAVSAAKLPPRDALAFLRQKVPVPAATWTDLWHEAHSVSFAVAGATSKAMARDFHDAVIRTKEAGGTRREFQKEFDAIVKRYGWEHTGTPGWRASIIYDTNITTAYSAGRYRRMTTPESLALYPYWRYRHHTCQHPRPQHLAWDSMILRADDPFWNTHYPPNGWRCHCTVEVVSQRMLDRNGWQVSDSPVIETRPWRNPHTGEIVHVPVGIDPGFAYNPGKAWLMNEGARVVTEPTPKLRPMLPPAQDAGPARPVPARPAGPAVAPSPVPVAPEPVPDVPKREQAWQDAIVQLRHKLVGTVEAGEIPAHVRNALGGNSPVVHLSGQTMEKQLERHPDLTDDDYRMLPQVLANPAVVAASRARHVMLLSHAGRLYRAIVKVTGDGKENWLQSFHRTNAVEGRRAIAKLPLISGSMDDLENDAPGGPPGNPP</sequence>
<organism evidence="3 4">
    <name type="scientific">Komagataeibacter oboediens</name>
    <dbReference type="NCBI Taxonomy" id="65958"/>
    <lineage>
        <taxon>Bacteria</taxon>
        <taxon>Pseudomonadati</taxon>
        <taxon>Pseudomonadota</taxon>
        <taxon>Alphaproteobacteria</taxon>
        <taxon>Acetobacterales</taxon>
        <taxon>Acetobacteraceae</taxon>
        <taxon>Komagataeibacter</taxon>
    </lineage>
</organism>
<gene>
    <name evidence="3" type="ORF">HNO79_14575</name>
</gene>
<evidence type="ECO:0000256" key="1">
    <source>
        <dbReference type="SAM" id="MobiDB-lite"/>
    </source>
</evidence>
<evidence type="ECO:0000313" key="3">
    <source>
        <dbReference type="EMBL" id="MBT0676605.1"/>
    </source>
</evidence>
<proteinExistence type="predicted"/>
<comment type="caution">
    <text evidence="3">The sequence shown here is derived from an EMBL/GenBank/DDBJ whole genome shotgun (WGS) entry which is preliminary data.</text>
</comment>
<feature type="compositionally biased region" description="Pro residues" evidence="1">
    <location>
        <begin position="256"/>
        <end position="270"/>
    </location>
</feature>
<dbReference type="Pfam" id="PF04233">
    <property type="entry name" value="Phage_Mu_F"/>
    <property type="match status" value="1"/>
</dbReference>
<feature type="region of interest" description="Disordered" evidence="1">
    <location>
        <begin position="244"/>
        <end position="270"/>
    </location>
</feature>
<dbReference type="InterPro" id="IPR006528">
    <property type="entry name" value="Phage_head_morphogenesis_dom"/>
</dbReference>
<accession>A0ABS5SQR9</accession>
<keyword evidence="4" id="KW-1185">Reference proteome</keyword>
<feature type="region of interest" description="Disordered" evidence="1">
    <location>
        <begin position="414"/>
        <end position="433"/>
    </location>
</feature>
<dbReference type="Proteomes" id="UP001519538">
    <property type="component" value="Unassembled WGS sequence"/>
</dbReference>
<dbReference type="GeneID" id="79188974"/>